<protein>
    <submittedName>
        <fullName evidence="2">Inner membrane CreD family protein</fullName>
    </submittedName>
</protein>
<dbReference type="AlphaFoldDB" id="A0AAJ6KP71"/>
<organism evidence="2 3">
    <name type="scientific">Xanthomonas oryzae pv. leersiae</name>
    <dbReference type="NCBI Taxonomy" id="3112258"/>
    <lineage>
        <taxon>Bacteria</taxon>
        <taxon>Pseudomonadati</taxon>
        <taxon>Pseudomonadota</taxon>
        <taxon>Gammaproteobacteria</taxon>
        <taxon>Lysobacterales</taxon>
        <taxon>Lysobacteraceae</taxon>
        <taxon>Xanthomonas</taxon>
    </lineage>
</organism>
<feature type="compositionally biased region" description="Basic and acidic residues" evidence="1">
    <location>
        <begin position="1"/>
        <end position="11"/>
    </location>
</feature>
<sequence length="133" mass="15253">MQDRARYRDEAVAPVAQSKAGEQQFSAPVRVLPYTEDVQVTGPDEQGNQRNQGNQRKVWCKHAFLQAAPRCRVSPRNARTRSDGPWQRLSNGRYWARSTDALLGVLLATEDAAVWLLWQQPETKVSHRGRWLR</sequence>
<dbReference type="EMBL" id="CP127225">
    <property type="protein sequence ID" value="WIX07893.1"/>
    <property type="molecule type" value="Genomic_DNA"/>
</dbReference>
<dbReference type="InterPro" id="IPR010364">
    <property type="entry name" value="Uncharacterised_IM_CreD"/>
</dbReference>
<name>A0AAJ6KP71_9XANT</name>
<accession>A0AAJ6KP71</accession>
<evidence type="ECO:0000313" key="3">
    <source>
        <dbReference type="Proteomes" id="UP001228059"/>
    </source>
</evidence>
<evidence type="ECO:0000256" key="1">
    <source>
        <dbReference type="SAM" id="MobiDB-lite"/>
    </source>
</evidence>
<proteinExistence type="predicted"/>
<evidence type="ECO:0000313" key="2">
    <source>
        <dbReference type="EMBL" id="WIX07893.1"/>
    </source>
</evidence>
<feature type="region of interest" description="Disordered" evidence="1">
    <location>
        <begin position="1"/>
        <end position="24"/>
    </location>
</feature>
<gene>
    <name evidence="2" type="ORF">QN060_07740</name>
</gene>
<dbReference type="RefSeq" id="WP_131078476.1">
    <property type="nucleotide sequence ID" value="NZ_CP127225.1"/>
</dbReference>
<dbReference type="Pfam" id="PF06123">
    <property type="entry name" value="CreD"/>
    <property type="match status" value="1"/>
</dbReference>
<dbReference type="Proteomes" id="UP001228059">
    <property type="component" value="Chromosome"/>
</dbReference>
<reference evidence="2 3" key="1">
    <citation type="submission" date="2023-05" db="EMBL/GenBank/DDBJ databases">
        <title>Complete Genome Resource of Xanthomonas oryzae pv. leersiae Strain YNJC Isolated From Plateau Japonica Rice in Southwest China.</title>
        <authorList>
            <person name="Aa X."/>
            <person name="Mei L."/>
            <person name="Liu P."/>
            <person name="Yang Y."/>
            <person name="Tang C."/>
            <person name="Zhang F."/>
            <person name="Dong C."/>
            <person name="Wang B."/>
            <person name="Chen X."/>
            <person name="Dai L."/>
        </authorList>
    </citation>
    <scope>NUCLEOTIDE SEQUENCE [LARGE SCALE GENOMIC DNA]</scope>
    <source>
        <strain evidence="2 3">YNJC</strain>
    </source>
</reference>